<feature type="domain" description="DUF7344" evidence="1">
    <location>
        <begin position="17"/>
        <end position="95"/>
    </location>
</feature>
<dbReference type="RefSeq" id="WP_220588015.1">
    <property type="nucleotide sequence ID" value="NZ_RKLQ01000001.1"/>
</dbReference>
<dbReference type="Gene3D" id="1.10.10.10">
    <property type="entry name" value="Winged helix-like DNA-binding domain superfamily/Winged helix DNA-binding domain"/>
    <property type="match status" value="1"/>
</dbReference>
<protein>
    <submittedName>
        <fullName evidence="2">ArsR family transcriptional regulator</fullName>
    </submittedName>
</protein>
<proteinExistence type="predicted"/>
<dbReference type="EMBL" id="RKLQ01000001">
    <property type="protein sequence ID" value="MBX0302309.1"/>
    <property type="molecule type" value="Genomic_DNA"/>
</dbReference>
<dbReference type="Proteomes" id="UP000783863">
    <property type="component" value="Unassembled WGS sequence"/>
</dbReference>
<dbReference type="Pfam" id="PF24035">
    <property type="entry name" value="DUF7344"/>
    <property type="match status" value="1"/>
</dbReference>
<dbReference type="InterPro" id="IPR036388">
    <property type="entry name" value="WH-like_DNA-bd_sf"/>
</dbReference>
<organism evidence="2 3">
    <name type="scientific">Haloarcula salinisoli</name>
    <dbReference type="NCBI Taxonomy" id="2487746"/>
    <lineage>
        <taxon>Archaea</taxon>
        <taxon>Methanobacteriati</taxon>
        <taxon>Methanobacteriota</taxon>
        <taxon>Stenosarchaea group</taxon>
        <taxon>Halobacteria</taxon>
        <taxon>Halobacteriales</taxon>
        <taxon>Haloarculaceae</taxon>
        <taxon>Haloarcula</taxon>
    </lineage>
</organism>
<dbReference type="AlphaFoldDB" id="A0A8J8C7P4"/>
<sequence>MTPQDRGLRTPVIDDVFAALSDWRRRAVCRYLVTCDDTGVEAGTLATAVARRAQASGVADSEATVEAVEQALVETHLPELDRLGLLDFDERSGAVHYWGHATVEKWAEHADAVTKRNEF</sequence>
<gene>
    <name evidence="2" type="ORF">EGD98_01355</name>
</gene>
<reference evidence="2" key="1">
    <citation type="submission" date="2021-06" db="EMBL/GenBank/DDBJ databases">
        <title>Halomicroarcula sp. F24A a new haloarchaeum isolated from saline soil.</title>
        <authorList>
            <person name="Duran-Viseras A."/>
            <person name="Sanchez-Porro C."/>
            <person name="Ventosa A."/>
        </authorList>
    </citation>
    <scope>NUCLEOTIDE SEQUENCE</scope>
    <source>
        <strain evidence="2">F24A</strain>
    </source>
</reference>
<keyword evidence="3" id="KW-1185">Reference proteome</keyword>
<name>A0A8J8C7P4_9EURY</name>
<comment type="caution">
    <text evidence="2">The sequence shown here is derived from an EMBL/GenBank/DDBJ whole genome shotgun (WGS) entry which is preliminary data.</text>
</comment>
<evidence type="ECO:0000259" key="1">
    <source>
        <dbReference type="Pfam" id="PF24035"/>
    </source>
</evidence>
<evidence type="ECO:0000313" key="2">
    <source>
        <dbReference type="EMBL" id="MBX0302309.1"/>
    </source>
</evidence>
<evidence type="ECO:0000313" key="3">
    <source>
        <dbReference type="Proteomes" id="UP000783863"/>
    </source>
</evidence>
<accession>A0A8J8C7P4</accession>
<dbReference type="InterPro" id="IPR055768">
    <property type="entry name" value="DUF7344"/>
</dbReference>